<feature type="transmembrane region" description="Helical" evidence="5">
    <location>
        <begin position="240"/>
        <end position="257"/>
    </location>
</feature>
<comment type="subcellular location">
    <subcellularLocation>
        <location evidence="1">Cell membrane</location>
        <topology evidence="1">Multi-pass membrane protein</topology>
    </subcellularLocation>
</comment>
<keyword evidence="6" id="KW-0808">Transferase</keyword>
<keyword evidence="7" id="KW-1185">Reference proteome</keyword>
<dbReference type="AlphaFoldDB" id="L9X418"/>
<evidence type="ECO:0000256" key="3">
    <source>
        <dbReference type="ARBA" id="ARBA00022989"/>
    </source>
</evidence>
<keyword evidence="3 5" id="KW-1133">Transmembrane helix</keyword>
<accession>L9X418</accession>
<dbReference type="GO" id="GO:0005886">
    <property type="term" value="C:plasma membrane"/>
    <property type="evidence" value="ECO:0007669"/>
    <property type="project" value="UniProtKB-SubCell"/>
</dbReference>
<evidence type="ECO:0000313" key="7">
    <source>
        <dbReference type="Proteomes" id="UP000011688"/>
    </source>
</evidence>
<dbReference type="InterPro" id="IPR044878">
    <property type="entry name" value="UbiA_sf"/>
</dbReference>
<dbReference type="Gene3D" id="1.10.357.140">
    <property type="entry name" value="UbiA prenyltransferase"/>
    <property type="match status" value="1"/>
</dbReference>
<dbReference type="OrthoDB" id="293340at2157"/>
<proteinExistence type="predicted"/>
<feature type="transmembrane region" description="Helical" evidence="5">
    <location>
        <begin position="214"/>
        <end position="234"/>
    </location>
</feature>
<dbReference type="PANTHER" id="PTHR42723">
    <property type="entry name" value="CHLOROPHYLL SYNTHASE"/>
    <property type="match status" value="1"/>
</dbReference>
<dbReference type="InterPro" id="IPR000537">
    <property type="entry name" value="UbiA_prenyltransferase"/>
</dbReference>
<dbReference type="InterPro" id="IPR050475">
    <property type="entry name" value="Prenyltransferase_related"/>
</dbReference>
<dbReference type="GO" id="GO:0016765">
    <property type="term" value="F:transferase activity, transferring alkyl or aryl (other than methyl) groups"/>
    <property type="evidence" value="ECO:0007669"/>
    <property type="project" value="InterPro"/>
</dbReference>
<evidence type="ECO:0000313" key="6">
    <source>
        <dbReference type="EMBL" id="ELY55338.1"/>
    </source>
</evidence>
<dbReference type="Gene3D" id="1.20.120.1780">
    <property type="entry name" value="UbiA prenyltransferase"/>
    <property type="match status" value="1"/>
</dbReference>
<dbReference type="Proteomes" id="UP000011688">
    <property type="component" value="Unassembled WGS sequence"/>
</dbReference>
<dbReference type="eggNOG" id="arCOG00481">
    <property type="taxonomic scope" value="Archaea"/>
</dbReference>
<dbReference type="EMBL" id="AOIB01000031">
    <property type="protein sequence ID" value="ELY55338.1"/>
    <property type="molecule type" value="Genomic_DNA"/>
</dbReference>
<protein>
    <submittedName>
        <fullName evidence="6">UbiA prenyltransferase</fullName>
    </submittedName>
</protein>
<dbReference type="RefSeq" id="WP_005558171.1">
    <property type="nucleotide sequence ID" value="NZ_AOIB01000031.1"/>
</dbReference>
<dbReference type="PATRIC" id="fig|1227497.3.peg.3347"/>
<feature type="transmembrane region" description="Helical" evidence="5">
    <location>
        <begin position="52"/>
        <end position="72"/>
    </location>
</feature>
<keyword evidence="2 5" id="KW-0812">Transmembrane</keyword>
<gene>
    <name evidence="6" type="ORF">C491_16522</name>
</gene>
<dbReference type="CDD" id="cd13967">
    <property type="entry name" value="PT_UbiA_5"/>
    <property type="match status" value="1"/>
</dbReference>
<dbReference type="PANTHER" id="PTHR42723:SF1">
    <property type="entry name" value="CHLOROPHYLL SYNTHASE, CHLOROPLASTIC"/>
    <property type="match status" value="1"/>
</dbReference>
<evidence type="ECO:0000256" key="5">
    <source>
        <dbReference type="SAM" id="Phobius"/>
    </source>
</evidence>
<organism evidence="6 7">
    <name type="scientific">Natronococcus amylolyticus DSM 10524</name>
    <dbReference type="NCBI Taxonomy" id="1227497"/>
    <lineage>
        <taxon>Archaea</taxon>
        <taxon>Methanobacteriati</taxon>
        <taxon>Methanobacteriota</taxon>
        <taxon>Stenosarchaea group</taxon>
        <taxon>Halobacteria</taxon>
        <taxon>Halobacteriales</taxon>
        <taxon>Natrialbaceae</taxon>
        <taxon>Natronococcus</taxon>
    </lineage>
</organism>
<dbReference type="STRING" id="1227497.C491_16522"/>
<feature type="transmembrane region" description="Helical" evidence="5">
    <location>
        <begin position="118"/>
        <end position="135"/>
    </location>
</feature>
<feature type="transmembrane region" description="Helical" evidence="5">
    <location>
        <begin position="264"/>
        <end position="288"/>
    </location>
</feature>
<feature type="transmembrane region" description="Helical" evidence="5">
    <location>
        <begin position="169"/>
        <end position="187"/>
    </location>
</feature>
<evidence type="ECO:0000256" key="1">
    <source>
        <dbReference type="ARBA" id="ARBA00004651"/>
    </source>
</evidence>
<reference evidence="6 7" key="1">
    <citation type="journal article" date="2014" name="PLoS Genet.">
        <title>Phylogenetically driven sequencing of extremely halophilic archaea reveals strategies for static and dynamic osmo-response.</title>
        <authorList>
            <person name="Becker E.A."/>
            <person name="Seitzer P.M."/>
            <person name="Tritt A."/>
            <person name="Larsen D."/>
            <person name="Krusor M."/>
            <person name="Yao A.I."/>
            <person name="Wu D."/>
            <person name="Madern D."/>
            <person name="Eisen J.A."/>
            <person name="Darling A.E."/>
            <person name="Facciotti M.T."/>
        </authorList>
    </citation>
    <scope>NUCLEOTIDE SEQUENCE [LARGE SCALE GENOMIC DNA]</scope>
    <source>
        <strain evidence="6 7">DSM 10524</strain>
    </source>
</reference>
<name>L9X418_9EURY</name>
<dbReference type="Pfam" id="PF01040">
    <property type="entry name" value="UbiA"/>
    <property type="match status" value="1"/>
</dbReference>
<comment type="caution">
    <text evidence="6">The sequence shown here is derived from an EMBL/GenBank/DDBJ whole genome shotgun (WGS) entry which is preliminary data.</text>
</comment>
<feature type="transmembrane region" description="Helical" evidence="5">
    <location>
        <begin position="21"/>
        <end position="46"/>
    </location>
</feature>
<feature type="transmembrane region" description="Helical" evidence="5">
    <location>
        <begin position="93"/>
        <end position="112"/>
    </location>
</feature>
<feature type="transmembrane region" description="Helical" evidence="5">
    <location>
        <begin position="144"/>
        <end position="163"/>
    </location>
</feature>
<evidence type="ECO:0000256" key="2">
    <source>
        <dbReference type="ARBA" id="ARBA00022692"/>
    </source>
</evidence>
<keyword evidence="4 5" id="KW-0472">Membrane</keyword>
<sequence>MSTPTAAREGHPLPAWLLTALRLLVHSNLFISLAAASVVVTTAALADLPLEALPAFIVFAAAMFVYTINRFTDLEEDRENVPRRAAFVERAGLAWLALGVGLYLGAIAVAVALELPGAGYLLLPAIVAGLYTLGIKRVFLVKNLFVGFAWAVIPLGVGVYYEQLLTREVLFLAVYIGAMITIAAAIFDVKDIEGDREEGIATIPTAFGPRWTRIVAQLANVAVAVVVVAVVAAGVLDARFLVLLAFHGYVGCYIPFASRDRGPLFYGGIVDGEHVFLAALVLALEWLVW</sequence>
<evidence type="ECO:0000256" key="4">
    <source>
        <dbReference type="ARBA" id="ARBA00023136"/>
    </source>
</evidence>